<dbReference type="InterPro" id="IPR050090">
    <property type="entry name" value="Tyrosine_recombinase_XerCD"/>
</dbReference>
<dbReference type="GO" id="GO:0006310">
    <property type="term" value="P:DNA recombination"/>
    <property type="evidence" value="ECO:0007669"/>
    <property type="project" value="UniProtKB-KW"/>
</dbReference>
<dbReference type="PANTHER" id="PTHR30349:SF41">
    <property type="entry name" value="INTEGRASE_RECOMBINASE PROTEIN MJ0367-RELATED"/>
    <property type="match status" value="1"/>
</dbReference>
<dbReference type="AlphaFoldDB" id="A0A9X6YLG6"/>
<dbReference type="GO" id="GO:0015074">
    <property type="term" value="P:DNA integration"/>
    <property type="evidence" value="ECO:0007669"/>
    <property type="project" value="UniProtKB-KW"/>
</dbReference>
<dbReference type="PROSITE" id="PS51898">
    <property type="entry name" value="TYR_RECOMBINASE"/>
    <property type="match status" value="1"/>
</dbReference>
<dbReference type="InterPro" id="IPR004107">
    <property type="entry name" value="Integrase_SAM-like_N"/>
</dbReference>
<feature type="domain" description="Tyr recombinase" evidence="6">
    <location>
        <begin position="105"/>
        <end position="275"/>
    </location>
</feature>
<evidence type="ECO:0000259" key="7">
    <source>
        <dbReference type="PROSITE" id="PS51900"/>
    </source>
</evidence>
<dbReference type="InterPro" id="IPR002104">
    <property type="entry name" value="Integrase_catalytic"/>
</dbReference>
<dbReference type="RefSeq" id="WP_098126941.1">
    <property type="nucleotide sequence ID" value="NZ_NUAN01000100.1"/>
</dbReference>
<evidence type="ECO:0000256" key="3">
    <source>
        <dbReference type="ARBA" id="ARBA00023125"/>
    </source>
</evidence>
<dbReference type="EMBL" id="NUAN01000100">
    <property type="protein sequence ID" value="PEN95082.1"/>
    <property type="molecule type" value="Genomic_DNA"/>
</dbReference>
<evidence type="ECO:0000259" key="6">
    <source>
        <dbReference type="PROSITE" id="PS51898"/>
    </source>
</evidence>
<reference evidence="8 9" key="1">
    <citation type="submission" date="2017-09" db="EMBL/GenBank/DDBJ databases">
        <title>Large-scale bioinformatics analysis of Bacillus genomes uncovers conserved roles of natural products in bacterial physiology.</title>
        <authorList>
            <consortium name="Agbiome Team Llc"/>
            <person name="Bleich R.M."/>
            <person name="Kirk G.J."/>
            <person name="Santa Maria K.C."/>
            <person name="Allen S.E."/>
            <person name="Farag S."/>
            <person name="Shank E.A."/>
            <person name="Bowers A."/>
        </authorList>
    </citation>
    <scope>NUCLEOTIDE SEQUENCE [LARGE SCALE GENOMIC DNA]</scope>
    <source>
        <strain evidence="8 9">AFS027647</strain>
    </source>
</reference>
<evidence type="ECO:0000256" key="2">
    <source>
        <dbReference type="ARBA" id="ARBA00022908"/>
    </source>
</evidence>
<dbReference type="InterPro" id="IPR013762">
    <property type="entry name" value="Integrase-like_cat_sf"/>
</dbReference>
<evidence type="ECO:0000313" key="9">
    <source>
        <dbReference type="Proteomes" id="UP000220691"/>
    </source>
</evidence>
<dbReference type="InterPro" id="IPR011010">
    <property type="entry name" value="DNA_brk_join_enz"/>
</dbReference>
<proteinExistence type="inferred from homology"/>
<dbReference type="Gene3D" id="1.10.443.10">
    <property type="entry name" value="Intergrase catalytic core"/>
    <property type="match status" value="1"/>
</dbReference>
<comment type="caution">
    <text evidence="8">The sequence shown here is derived from an EMBL/GenBank/DDBJ whole genome shotgun (WGS) entry which is preliminary data.</text>
</comment>
<protein>
    <submittedName>
        <fullName evidence="8">Integrase</fullName>
    </submittedName>
</protein>
<dbReference type="Proteomes" id="UP000220691">
    <property type="component" value="Unassembled WGS sequence"/>
</dbReference>
<organism evidence="8 9">
    <name type="scientific">Bacillus cereus</name>
    <dbReference type="NCBI Taxonomy" id="1396"/>
    <lineage>
        <taxon>Bacteria</taxon>
        <taxon>Bacillati</taxon>
        <taxon>Bacillota</taxon>
        <taxon>Bacilli</taxon>
        <taxon>Bacillales</taxon>
        <taxon>Bacillaceae</taxon>
        <taxon>Bacillus</taxon>
        <taxon>Bacillus cereus group</taxon>
    </lineage>
</organism>
<dbReference type="Pfam" id="PF02899">
    <property type="entry name" value="Phage_int_SAM_1"/>
    <property type="match status" value="1"/>
</dbReference>
<keyword evidence="4" id="KW-0233">DNA recombination</keyword>
<dbReference type="GO" id="GO:0003677">
    <property type="term" value="F:DNA binding"/>
    <property type="evidence" value="ECO:0007669"/>
    <property type="project" value="UniProtKB-UniRule"/>
</dbReference>
<comment type="similarity">
    <text evidence="1">Belongs to the 'phage' integrase family.</text>
</comment>
<dbReference type="Pfam" id="PF00589">
    <property type="entry name" value="Phage_integrase"/>
    <property type="match status" value="1"/>
</dbReference>
<dbReference type="InterPro" id="IPR010998">
    <property type="entry name" value="Integrase_recombinase_N"/>
</dbReference>
<keyword evidence="3 5" id="KW-0238">DNA-binding</keyword>
<evidence type="ECO:0000256" key="1">
    <source>
        <dbReference type="ARBA" id="ARBA00008857"/>
    </source>
</evidence>
<evidence type="ECO:0000256" key="4">
    <source>
        <dbReference type="ARBA" id="ARBA00023172"/>
    </source>
</evidence>
<feature type="domain" description="Core-binding (CB)" evidence="7">
    <location>
        <begin position="2"/>
        <end position="86"/>
    </location>
</feature>
<sequence length="280" mass="32727">MKTSDIELKEFGTYLLEQGKREITVEDYKRHIRNFHSWLVYENSSLQDLTRYDIQQYIYFLSGCGNQATTITPKFSAIVSYVHFIDREDLLHNIKRPEVRHIRHISPKSLSRNQRNQLLRKVEQSENLRNIAIIYLTLYTGVRIFELVALNREDIEMRERSGFLTVQDGKGGISRKIPLPVESRYHLQRYLQSRTDSQSALFLSNYGKRLSKRSAQRVFENYGIHAHMLRHTYGRELVASGIDIATVAELMGHNDVNTTKRYAAPSMTDLEQAIDNVFQR</sequence>
<gene>
    <name evidence="8" type="ORF">CN553_17015</name>
</gene>
<dbReference type="InterPro" id="IPR044068">
    <property type="entry name" value="CB"/>
</dbReference>
<dbReference type="Gene3D" id="1.10.150.130">
    <property type="match status" value="1"/>
</dbReference>
<name>A0A9X6YLG6_BACCE</name>
<dbReference type="SUPFAM" id="SSF56349">
    <property type="entry name" value="DNA breaking-rejoining enzymes"/>
    <property type="match status" value="1"/>
</dbReference>
<accession>A0A9X6YLG6</accession>
<dbReference type="PROSITE" id="PS51900">
    <property type="entry name" value="CB"/>
    <property type="match status" value="1"/>
</dbReference>
<evidence type="ECO:0000256" key="5">
    <source>
        <dbReference type="PROSITE-ProRule" id="PRU01248"/>
    </source>
</evidence>
<keyword evidence="2" id="KW-0229">DNA integration</keyword>
<evidence type="ECO:0000313" key="8">
    <source>
        <dbReference type="EMBL" id="PEN95082.1"/>
    </source>
</evidence>
<dbReference type="PANTHER" id="PTHR30349">
    <property type="entry name" value="PHAGE INTEGRASE-RELATED"/>
    <property type="match status" value="1"/>
</dbReference>